<evidence type="ECO:0000259" key="11">
    <source>
        <dbReference type="PROSITE" id="PS50928"/>
    </source>
</evidence>
<accession>A0ABV7MSH5</accession>
<evidence type="ECO:0000313" key="13">
    <source>
        <dbReference type="Proteomes" id="UP001595648"/>
    </source>
</evidence>
<dbReference type="InterPro" id="IPR000515">
    <property type="entry name" value="MetI-like"/>
</dbReference>
<dbReference type="Gene3D" id="1.10.3720.10">
    <property type="entry name" value="MetI-like"/>
    <property type="match status" value="1"/>
</dbReference>
<keyword evidence="5" id="KW-0997">Cell inner membrane</keyword>
<evidence type="ECO:0000256" key="8">
    <source>
        <dbReference type="ARBA" id="ARBA00023065"/>
    </source>
</evidence>
<feature type="transmembrane region" description="Helical" evidence="10">
    <location>
        <begin position="109"/>
        <end position="128"/>
    </location>
</feature>
<evidence type="ECO:0000313" key="12">
    <source>
        <dbReference type="EMBL" id="MFC3324665.1"/>
    </source>
</evidence>
<keyword evidence="13" id="KW-1185">Reference proteome</keyword>
<feature type="transmembrane region" description="Helical" evidence="10">
    <location>
        <begin position="37"/>
        <end position="62"/>
    </location>
</feature>
<name>A0ABV7MSH5_9HYPH</name>
<comment type="similarity">
    <text evidence="10">Belongs to the binding-protein-dependent transport system permease family.</text>
</comment>
<evidence type="ECO:0000256" key="3">
    <source>
        <dbReference type="ARBA" id="ARBA00022448"/>
    </source>
</evidence>
<gene>
    <name evidence="12" type="primary">ntrB</name>
    <name evidence="12" type="ORF">ACFOJ9_23280</name>
</gene>
<feature type="transmembrane region" description="Helical" evidence="10">
    <location>
        <begin position="265"/>
        <end position="289"/>
    </location>
</feature>
<dbReference type="InterPro" id="IPR005889">
    <property type="entry name" value="NtrB"/>
</dbReference>
<dbReference type="PANTHER" id="PTHR30151">
    <property type="entry name" value="ALKANE SULFONATE ABC TRANSPORTER-RELATED, MEMBRANE SUBUNIT"/>
    <property type="match status" value="1"/>
</dbReference>
<feature type="transmembrane region" description="Helical" evidence="10">
    <location>
        <begin position="208"/>
        <end position="227"/>
    </location>
</feature>
<comment type="subcellular location">
    <subcellularLocation>
        <location evidence="1">Cell inner membrane</location>
    </subcellularLocation>
    <subcellularLocation>
        <location evidence="2 10">Cell membrane</location>
        <topology evidence="2 10">Multi-pass membrane protein</topology>
    </subcellularLocation>
</comment>
<organism evidence="12 13">
    <name type="scientific">Mesorhizobium cantuariense</name>
    <dbReference type="NCBI Taxonomy" id="1300275"/>
    <lineage>
        <taxon>Bacteria</taxon>
        <taxon>Pseudomonadati</taxon>
        <taxon>Pseudomonadota</taxon>
        <taxon>Alphaproteobacteria</taxon>
        <taxon>Hyphomicrobiales</taxon>
        <taxon>Phyllobacteriaceae</taxon>
        <taxon>Mesorhizobium</taxon>
    </lineage>
</organism>
<dbReference type="Proteomes" id="UP001595648">
    <property type="component" value="Unassembled WGS sequence"/>
</dbReference>
<keyword evidence="6 10" id="KW-0812">Transmembrane</keyword>
<evidence type="ECO:0000256" key="6">
    <source>
        <dbReference type="ARBA" id="ARBA00022692"/>
    </source>
</evidence>
<dbReference type="NCBIfam" id="TIGR01183">
    <property type="entry name" value="ntrB"/>
    <property type="match status" value="1"/>
</dbReference>
<dbReference type="SUPFAM" id="SSF161098">
    <property type="entry name" value="MetI-like"/>
    <property type="match status" value="1"/>
</dbReference>
<comment type="caution">
    <text evidence="12">The sequence shown here is derived from an EMBL/GenBank/DDBJ whole genome shotgun (WGS) entry which is preliminary data.</text>
</comment>
<proteinExistence type="inferred from homology"/>
<feature type="transmembrane region" description="Helical" evidence="10">
    <location>
        <begin position="233"/>
        <end position="253"/>
    </location>
</feature>
<evidence type="ECO:0000256" key="4">
    <source>
        <dbReference type="ARBA" id="ARBA00022475"/>
    </source>
</evidence>
<dbReference type="EMBL" id="JBHRVD010000001">
    <property type="protein sequence ID" value="MFC3324665.1"/>
    <property type="molecule type" value="Genomic_DNA"/>
</dbReference>
<evidence type="ECO:0000256" key="1">
    <source>
        <dbReference type="ARBA" id="ARBA00004533"/>
    </source>
</evidence>
<keyword evidence="9 10" id="KW-0472">Membrane</keyword>
<evidence type="ECO:0000256" key="2">
    <source>
        <dbReference type="ARBA" id="ARBA00004651"/>
    </source>
</evidence>
<evidence type="ECO:0000256" key="9">
    <source>
        <dbReference type="ARBA" id="ARBA00023136"/>
    </source>
</evidence>
<keyword evidence="8" id="KW-0406">Ion transport</keyword>
<evidence type="ECO:0000256" key="7">
    <source>
        <dbReference type="ARBA" id="ARBA00022989"/>
    </source>
</evidence>
<sequence>MSIQTIEDTTVKAFPTKPAEVIAFTSKARRRFDPIVIAGKLASALVPPVIVIALMLVVWQIACSSPTASLPPPSQVWNEAYDLIAHPFFNNGPQDIGLAWRVLISLQRVAIGFGMAAIVGVALGALVGQSIWAMRGLDPVFQILRTVPPLAWLPLSLAAFRDSSPSAIFVIFITSIWPVIINTAVGVRNIPEDYRNVSRILRLNQLEFFVKIMVPAAAPYIFTGLRIGIGLSWLAIVAAEMLTGGVGIGFFIWDAWNSSRLPDIIVALAYIGVTGFCLDRLVAAVGTFVTRGTTAK</sequence>
<dbReference type="CDD" id="cd06261">
    <property type="entry name" value="TM_PBP2"/>
    <property type="match status" value="1"/>
</dbReference>
<dbReference type="InterPro" id="IPR035906">
    <property type="entry name" value="MetI-like_sf"/>
</dbReference>
<dbReference type="PANTHER" id="PTHR30151:SF7">
    <property type="entry name" value="NITRATE IMPORT PERMEASE PROTEIN NRTB"/>
    <property type="match status" value="1"/>
</dbReference>
<keyword evidence="4" id="KW-1003">Cell membrane</keyword>
<dbReference type="RefSeq" id="WP_378981699.1">
    <property type="nucleotide sequence ID" value="NZ_JBHRVD010000001.1"/>
</dbReference>
<keyword evidence="7 10" id="KW-1133">Transmembrane helix</keyword>
<dbReference type="PROSITE" id="PS50928">
    <property type="entry name" value="ABC_TM1"/>
    <property type="match status" value="1"/>
</dbReference>
<reference evidence="13" key="1">
    <citation type="journal article" date="2019" name="Int. J. Syst. Evol. Microbiol.">
        <title>The Global Catalogue of Microorganisms (GCM) 10K type strain sequencing project: providing services to taxonomists for standard genome sequencing and annotation.</title>
        <authorList>
            <consortium name="The Broad Institute Genomics Platform"/>
            <consortium name="The Broad Institute Genome Sequencing Center for Infectious Disease"/>
            <person name="Wu L."/>
            <person name="Ma J."/>
        </authorList>
    </citation>
    <scope>NUCLEOTIDE SEQUENCE [LARGE SCALE GENOMIC DNA]</scope>
    <source>
        <strain evidence="13">ICMP 19515</strain>
    </source>
</reference>
<dbReference type="Pfam" id="PF00528">
    <property type="entry name" value="BPD_transp_1"/>
    <property type="match status" value="1"/>
</dbReference>
<feature type="transmembrane region" description="Helical" evidence="10">
    <location>
        <begin position="166"/>
        <end position="187"/>
    </location>
</feature>
<keyword evidence="3 10" id="KW-0813">Transport</keyword>
<evidence type="ECO:0000256" key="5">
    <source>
        <dbReference type="ARBA" id="ARBA00022519"/>
    </source>
</evidence>
<feature type="domain" description="ABC transmembrane type-1" evidence="11">
    <location>
        <begin position="102"/>
        <end position="283"/>
    </location>
</feature>
<protein>
    <submittedName>
        <fullName evidence="12">Nitrate ABC transporter permease</fullName>
    </submittedName>
</protein>
<evidence type="ECO:0000256" key="10">
    <source>
        <dbReference type="RuleBase" id="RU363032"/>
    </source>
</evidence>